<evidence type="ECO:0000256" key="1">
    <source>
        <dbReference type="SAM" id="MobiDB-lite"/>
    </source>
</evidence>
<comment type="caution">
    <text evidence="2">The sequence shown here is derived from an EMBL/GenBank/DDBJ whole genome shotgun (WGS) entry which is preliminary data.</text>
</comment>
<keyword evidence="3" id="KW-1185">Reference proteome</keyword>
<feature type="region of interest" description="Disordered" evidence="1">
    <location>
        <begin position="42"/>
        <end position="137"/>
    </location>
</feature>
<feature type="compositionally biased region" description="Low complexity" evidence="1">
    <location>
        <begin position="52"/>
        <end position="72"/>
    </location>
</feature>
<dbReference type="AlphaFoldDB" id="A0A8K0JCI0"/>
<dbReference type="Proteomes" id="UP000811619">
    <property type="component" value="Unassembled WGS sequence"/>
</dbReference>
<accession>A0A8K0JCI0</accession>
<dbReference type="EMBL" id="SRPY01000044">
    <property type="protein sequence ID" value="KAG5929720.1"/>
    <property type="molecule type" value="Genomic_DNA"/>
</dbReference>
<reference evidence="2" key="1">
    <citation type="journal article" date="2020" name="bioRxiv">
        <title>Whole genome comparisons of ergot fungi reveals the divergence and evolution of species within the genus Claviceps are the result of varying mechanisms driving genome evolution and host range expansion.</title>
        <authorList>
            <person name="Wyka S.A."/>
            <person name="Mondo S.J."/>
            <person name="Liu M."/>
            <person name="Dettman J."/>
            <person name="Nalam V."/>
            <person name="Broders K.D."/>
        </authorList>
    </citation>
    <scope>NUCLEOTIDE SEQUENCE</scope>
    <source>
        <strain evidence="2">CCC 489</strain>
    </source>
</reference>
<name>A0A8K0JCI0_9HYPO</name>
<evidence type="ECO:0000313" key="3">
    <source>
        <dbReference type="Proteomes" id="UP000811619"/>
    </source>
</evidence>
<proteinExistence type="predicted"/>
<sequence>MAQPRGWGAGRGQSERPPTSFGSSAAPGRASVFALARWTLQAAGSGDGRRAPTTSTTSTTSSPSCVHCTSTTNLEPVRDSSLSGKLHDHAPLHLPRRHRPRPSSLPAGQTPTTRARRSSARFSAEPVHRPSTTGLGA</sequence>
<protein>
    <submittedName>
        <fullName evidence="2">Uncharacterized protein</fullName>
    </submittedName>
</protein>
<gene>
    <name evidence="2" type="ORF">E4U42_004879</name>
</gene>
<organism evidence="2 3">
    <name type="scientific">Claviceps africana</name>
    <dbReference type="NCBI Taxonomy" id="83212"/>
    <lineage>
        <taxon>Eukaryota</taxon>
        <taxon>Fungi</taxon>
        <taxon>Dikarya</taxon>
        <taxon>Ascomycota</taxon>
        <taxon>Pezizomycotina</taxon>
        <taxon>Sordariomycetes</taxon>
        <taxon>Hypocreomycetidae</taxon>
        <taxon>Hypocreales</taxon>
        <taxon>Clavicipitaceae</taxon>
        <taxon>Claviceps</taxon>
    </lineage>
</organism>
<feature type="region of interest" description="Disordered" evidence="1">
    <location>
        <begin position="1"/>
        <end position="27"/>
    </location>
</feature>
<evidence type="ECO:0000313" key="2">
    <source>
        <dbReference type="EMBL" id="KAG5929720.1"/>
    </source>
</evidence>